<evidence type="ECO:0000313" key="8">
    <source>
        <dbReference type="EMBL" id="NOU50894.1"/>
    </source>
</evidence>
<comment type="similarity">
    <text evidence="1">Belongs to the glycosyl hydrolase 20 family.</text>
</comment>
<sequence>MPMPKSIQLGQGTLELTNSLSVSVVGFNKHRAQFQLDRLTGHFTRLSGHQTSWFLSNDEQPVNLSIVVNTVEQSLQIPQFGEDESYQLKINANGVTIQAASVFGAQHALSTLSQLASSSKEHHITLPFVKIEDSPRFAWRGLLLDSVRHFMPVETVKRQLDGMASAKLNVLHWHLTDDQGWRMQSKVFPKLTSQASDGLFYTQTQVLGVIRYAALLGIRVVPEFGMPGHASAIAVAYPELITLNQGYKMQRHWGVFKPLLNIADAKVYTFIDKLFAEMTAIFPDNYLHIGGDEVDPEQWLNSKEVQKLMVANQLSSGQDVQSYFNARLQKIVTKYNRIMMGWDEILHPRLSKSVVVQSWRGHDSLYSAAKSGYQGILSTGFYIDQPQYTSYHYRNDPHKVQDKVALTKPKLSRTFVIKRLKGSYVKGELLVLGQQVLIKLNNQHHQAAQVISLPTGKSNRLVTTLDSWMGPLIFELDLTKELGFVMIGNSRYPLEIKALQKAQAVSFSPSLSKAQETLILGAEATIWSELVTKDNIDLRIWPRLYAIAERLWSSKETTDTNNMYERLEIISAYADKVVGLAHLSQQQNGFTDLVNKNLSGTEQAASRHLLNTMAQMLEPSHYYTRHHIKYRNNEYHQEASLTSFVDYLAVESQVVRAIRTSVVQYLAGNKAELEVIATQLNHWQITLRENKYLLAKSQLLKDVQRIADKLQQFVLLANKVLAVCKNHSDELKLDRKLLSLQQLHDETVIAAIYPLRELYLACK</sequence>
<reference evidence="8 9" key="1">
    <citation type="submission" date="2020-04" db="EMBL/GenBank/DDBJ databases">
        <title>Pseudoalteromonas caenipelagi sp. nov., isolated from a tidal flat.</title>
        <authorList>
            <person name="Park S."/>
            <person name="Yoon J.-H."/>
        </authorList>
    </citation>
    <scope>NUCLEOTIDE SEQUENCE [LARGE SCALE GENOMIC DNA]</scope>
    <source>
        <strain evidence="8 9">JBTF-M23</strain>
    </source>
</reference>
<dbReference type="GO" id="GO:0004563">
    <property type="term" value="F:beta-N-acetylhexosaminidase activity"/>
    <property type="evidence" value="ECO:0007669"/>
    <property type="project" value="InterPro"/>
</dbReference>
<feature type="domain" description="Beta-hexosaminidase eukaryotic type N-terminal" evidence="7">
    <location>
        <begin position="2"/>
        <end position="115"/>
    </location>
</feature>
<feature type="active site" description="Proton donor" evidence="5">
    <location>
        <position position="293"/>
    </location>
</feature>
<dbReference type="Gene3D" id="3.20.20.80">
    <property type="entry name" value="Glycosidases"/>
    <property type="match status" value="2"/>
</dbReference>
<dbReference type="EMBL" id="JABBPG010000003">
    <property type="protein sequence ID" value="NOU50894.1"/>
    <property type="molecule type" value="Genomic_DNA"/>
</dbReference>
<dbReference type="AlphaFoldDB" id="A0A849VG93"/>
<dbReference type="GO" id="GO:0005975">
    <property type="term" value="P:carbohydrate metabolic process"/>
    <property type="evidence" value="ECO:0007669"/>
    <property type="project" value="InterPro"/>
</dbReference>
<evidence type="ECO:0000259" key="6">
    <source>
        <dbReference type="Pfam" id="PF00728"/>
    </source>
</evidence>
<evidence type="ECO:0000256" key="1">
    <source>
        <dbReference type="ARBA" id="ARBA00006285"/>
    </source>
</evidence>
<evidence type="ECO:0000256" key="2">
    <source>
        <dbReference type="ARBA" id="ARBA00022801"/>
    </source>
</evidence>
<name>A0A849VG93_9GAMM</name>
<evidence type="ECO:0000259" key="7">
    <source>
        <dbReference type="Pfam" id="PF14845"/>
    </source>
</evidence>
<evidence type="ECO:0000313" key="9">
    <source>
        <dbReference type="Proteomes" id="UP000586305"/>
    </source>
</evidence>
<dbReference type="GO" id="GO:0005764">
    <property type="term" value="C:lysosome"/>
    <property type="evidence" value="ECO:0007669"/>
    <property type="project" value="TreeGrafter"/>
</dbReference>
<dbReference type="Pfam" id="PF14845">
    <property type="entry name" value="Glycohydro_20b2"/>
    <property type="match status" value="1"/>
</dbReference>
<dbReference type="InterPro" id="IPR015883">
    <property type="entry name" value="Glyco_hydro_20_cat"/>
</dbReference>
<dbReference type="InterPro" id="IPR029018">
    <property type="entry name" value="Hex-like_dom2"/>
</dbReference>
<dbReference type="InterPro" id="IPR025705">
    <property type="entry name" value="Beta_hexosaminidase_sua/sub"/>
</dbReference>
<evidence type="ECO:0000256" key="5">
    <source>
        <dbReference type="PIRSR" id="PIRSR625705-1"/>
    </source>
</evidence>
<dbReference type="PRINTS" id="PR00738">
    <property type="entry name" value="GLHYDRLASE20"/>
</dbReference>
<keyword evidence="2 8" id="KW-0378">Hydrolase</keyword>
<dbReference type="SUPFAM" id="SSF51445">
    <property type="entry name" value="(Trans)glycosidases"/>
    <property type="match status" value="1"/>
</dbReference>
<comment type="caution">
    <text evidence="8">The sequence shown here is derived from an EMBL/GenBank/DDBJ whole genome shotgun (WGS) entry which is preliminary data.</text>
</comment>
<evidence type="ECO:0000256" key="4">
    <source>
        <dbReference type="ARBA" id="ARBA00023295"/>
    </source>
</evidence>
<evidence type="ECO:0000256" key="3">
    <source>
        <dbReference type="ARBA" id="ARBA00023180"/>
    </source>
</evidence>
<dbReference type="PANTHER" id="PTHR22600">
    <property type="entry name" value="BETA-HEXOSAMINIDASE"/>
    <property type="match status" value="1"/>
</dbReference>
<dbReference type="SUPFAM" id="SSF55545">
    <property type="entry name" value="beta-N-acetylhexosaminidase-like domain"/>
    <property type="match status" value="1"/>
</dbReference>
<dbReference type="InterPro" id="IPR029019">
    <property type="entry name" value="HEX_eukaryotic_N"/>
</dbReference>
<dbReference type="PANTHER" id="PTHR22600:SF21">
    <property type="entry name" value="BETA-HEXOSAMINIDASE A"/>
    <property type="match status" value="1"/>
</dbReference>
<dbReference type="Pfam" id="PF00728">
    <property type="entry name" value="Glyco_hydro_20"/>
    <property type="match status" value="2"/>
</dbReference>
<keyword evidence="3" id="KW-0325">Glycoprotein</keyword>
<feature type="domain" description="Glycoside hydrolase family 20 catalytic" evidence="6">
    <location>
        <begin position="497"/>
        <end position="554"/>
    </location>
</feature>
<dbReference type="GO" id="GO:0016020">
    <property type="term" value="C:membrane"/>
    <property type="evidence" value="ECO:0007669"/>
    <property type="project" value="TreeGrafter"/>
</dbReference>
<keyword evidence="9" id="KW-1185">Reference proteome</keyword>
<protein>
    <submittedName>
        <fullName evidence="8">Family 20 glycosylhydrolase</fullName>
    </submittedName>
</protein>
<accession>A0A849VG93</accession>
<keyword evidence="4" id="KW-0326">Glycosidase</keyword>
<dbReference type="Proteomes" id="UP000586305">
    <property type="component" value="Unassembled WGS sequence"/>
</dbReference>
<feature type="domain" description="Glycoside hydrolase family 20 catalytic" evidence="6">
    <location>
        <begin position="137"/>
        <end position="398"/>
    </location>
</feature>
<dbReference type="Gene3D" id="3.30.379.10">
    <property type="entry name" value="Chitobiase/beta-hexosaminidase domain 2-like"/>
    <property type="match status" value="1"/>
</dbReference>
<proteinExistence type="inferred from homology"/>
<dbReference type="InterPro" id="IPR017853">
    <property type="entry name" value="GH"/>
</dbReference>
<organism evidence="8 9">
    <name type="scientific">Pseudoalteromonas caenipelagi</name>
    <dbReference type="NCBI Taxonomy" id="2726988"/>
    <lineage>
        <taxon>Bacteria</taxon>
        <taxon>Pseudomonadati</taxon>
        <taxon>Pseudomonadota</taxon>
        <taxon>Gammaproteobacteria</taxon>
        <taxon>Alteromonadales</taxon>
        <taxon>Pseudoalteromonadaceae</taxon>
        <taxon>Pseudoalteromonas</taxon>
    </lineage>
</organism>
<gene>
    <name evidence="8" type="ORF">HG263_10150</name>
</gene>
<dbReference type="GO" id="GO:0030203">
    <property type="term" value="P:glycosaminoglycan metabolic process"/>
    <property type="evidence" value="ECO:0007669"/>
    <property type="project" value="TreeGrafter"/>
</dbReference>
<dbReference type="GO" id="GO:0006689">
    <property type="term" value="P:ganglioside catabolic process"/>
    <property type="evidence" value="ECO:0007669"/>
    <property type="project" value="TreeGrafter"/>
</dbReference>